<dbReference type="PANTHER" id="PTHR31170">
    <property type="entry name" value="BNAC04G53230D PROTEIN"/>
    <property type="match status" value="1"/>
</dbReference>
<sequence>MEAMTQRNAGTSEIANEEEMRVAENLTWVVDLKEKLESSDPSEYASKWGNFSVYKWPNDLAAASGVSRYRTPCMASFGPYHHGEEHLQPMEHHKERALHRILNRSVRPRPLSRFVASLKRIQQELWDSYDNLYSNLSMDSFLRMMLLDGCFILELLRTRDPNQGGPALYDPVFSPNGKLSYSVIQHDMLLIENQIPLPVLIQLLKVEASNMESPPNVNHNEYLNSLIFRHYGFENSQLGGPSLHILDVYRRRLITGGAMEEDRPHLAEGFIRSVWSQCQLCMHVVHKGLWHLCLAIPIFIFRLLTRPIPEPGYVRSATRFHEAGIEFRKRTDSGLEITFDQGNGVLTLPYIDMDDYTAPIYMNLIAFERMHLNPSELHKVTTYIAFMYNLIDTAEDVSLLSSQGVLRNQLGSDEDAAAVFNNLADGITYWPDDDLQEQLRAYVASDWNAARANLKHHYFKNPWSILSVFAAIVLLILTFFVAVFAVLEYARHRK</sequence>
<reference evidence="2" key="1">
    <citation type="submission" date="2019-09" db="EMBL/GenBank/DDBJ databases">
        <authorList>
            <person name="Zhang L."/>
        </authorList>
    </citation>
    <scope>NUCLEOTIDE SEQUENCE</scope>
</reference>
<organism evidence="2">
    <name type="scientific">Nymphaea colorata</name>
    <name type="common">pocket water lily</name>
    <dbReference type="NCBI Taxonomy" id="210225"/>
    <lineage>
        <taxon>Eukaryota</taxon>
        <taxon>Viridiplantae</taxon>
        <taxon>Streptophyta</taxon>
        <taxon>Embryophyta</taxon>
        <taxon>Tracheophyta</taxon>
        <taxon>Spermatophyta</taxon>
        <taxon>Magnoliopsida</taxon>
        <taxon>Nymphaeales</taxon>
        <taxon>Nymphaeaceae</taxon>
        <taxon>Nymphaea</taxon>
    </lineage>
</organism>
<keyword evidence="1" id="KW-0472">Membrane</keyword>
<dbReference type="PANTHER" id="PTHR31170:SF18">
    <property type="entry name" value="(WILD MALAYSIAN BANANA) HYPOTHETICAL PROTEIN"/>
    <property type="match status" value="1"/>
</dbReference>
<keyword evidence="1" id="KW-0812">Transmembrane</keyword>
<name>A0A5K0VHX0_9MAGN</name>
<evidence type="ECO:0000313" key="2">
    <source>
        <dbReference type="EMBL" id="VVV40817.1"/>
    </source>
</evidence>
<accession>A0A5K0VHX0</accession>
<evidence type="ECO:0000256" key="1">
    <source>
        <dbReference type="SAM" id="Phobius"/>
    </source>
</evidence>
<feature type="transmembrane region" description="Helical" evidence="1">
    <location>
        <begin position="463"/>
        <end position="487"/>
    </location>
</feature>
<protein>
    <submittedName>
        <fullName evidence="2">Uncharacterized protein</fullName>
    </submittedName>
</protein>
<dbReference type="InterPro" id="IPR004158">
    <property type="entry name" value="DUF247_pln"/>
</dbReference>
<dbReference type="EMBL" id="LR721774">
    <property type="protein sequence ID" value="VVV40817.1"/>
    <property type="molecule type" value="Genomic_DNA"/>
</dbReference>
<gene>
    <name evidence="2" type="ORF">NYM_LOCUS946</name>
</gene>
<proteinExistence type="predicted"/>
<keyword evidence="1" id="KW-1133">Transmembrane helix</keyword>
<dbReference type="AlphaFoldDB" id="A0A5K0VHX0"/>
<dbReference type="Pfam" id="PF03140">
    <property type="entry name" value="DUF247"/>
    <property type="match status" value="1"/>
</dbReference>
<dbReference type="Gramene" id="NC1G0104850.1">
    <property type="protein sequence ID" value="NC1G0104850.1:cds"/>
    <property type="gene ID" value="NC1G0104850"/>
</dbReference>